<dbReference type="Pfam" id="PF02373">
    <property type="entry name" value="JmjC"/>
    <property type="match status" value="1"/>
</dbReference>
<dbReference type="InterPro" id="IPR003347">
    <property type="entry name" value="JmjC_dom"/>
</dbReference>
<name>A0A1I8P8H6_STOCA</name>
<dbReference type="OrthoDB" id="203487at2759"/>
<dbReference type="SMART" id="SM00558">
    <property type="entry name" value="JmjC"/>
    <property type="match status" value="1"/>
</dbReference>
<dbReference type="InterPro" id="IPR050910">
    <property type="entry name" value="JMJD6_ArgDemeth/LysHydrox"/>
</dbReference>
<protein>
    <recommendedName>
        <fullName evidence="3">Jumonji domain-containing protein 4</fullName>
    </recommendedName>
</protein>
<dbReference type="GO" id="GO:0043565">
    <property type="term" value="F:sequence-specific DNA binding"/>
    <property type="evidence" value="ECO:0007669"/>
    <property type="project" value="TreeGrafter"/>
</dbReference>
<evidence type="ECO:0000256" key="1">
    <source>
        <dbReference type="ARBA" id="ARBA00038068"/>
    </source>
</evidence>
<keyword evidence="6" id="KW-1185">Reference proteome</keyword>
<evidence type="ECO:0000313" key="6">
    <source>
        <dbReference type="Proteomes" id="UP000095300"/>
    </source>
</evidence>
<dbReference type="GO" id="GO:0045905">
    <property type="term" value="P:positive regulation of translational termination"/>
    <property type="evidence" value="ECO:0007669"/>
    <property type="project" value="TreeGrafter"/>
</dbReference>
<dbReference type="SUPFAM" id="SSF51197">
    <property type="entry name" value="Clavaminate synthase-like"/>
    <property type="match status" value="1"/>
</dbReference>
<dbReference type="STRING" id="35570.A0A1I8P8H6"/>
<dbReference type="PANTHER" id="PTHR12480:SF6">
    <property type="entry name" value="2-OXOGLUTARATE AND IRON-DEPENDENT OXYGENASE JMJD4"/>
    <property type="match status" value="1"/>
</dbReference>
<evidence type="ECO:0000313" key="5">
    <source>
        <dbReference type="EnsemblMetazoa" id="SCAU005748-PA"/>
    </source>
</evidence>
<evidence type="ECO:0000256" key="2">
    <source>
        <dbReference type="ARBA" id="ARBA00047762"/>
    </source>
</evidence>
<evidence type="ECO:0000259" key="4">
    <source>
        <dbReference type="PROSITE" id="PS51184"/>
    </source>
</evidence>
<proteinExistence type="inferred from homology"/>
<organism evidence="5 6">
    <name type="scientific">Stomoxys calcitrans</name>
    <name type="common">Stable fly</name>
    <name type="synonym">Conops calcitrans</name>
    <dbReference type="NCBI Taxonomy" id="35570"/>
    <lineage>
        <taxon>Eukaryota</taxon>
        <taxon>Metazoa</taxon>
        <taxon>Ecdysozoa</taxon>
        <taxon>Arthropoda</taxon>
        <taxon>Hexapoda</taxon>
        <taxon>Insecta</taxon>
        <taxon>Pterygota</taxon>
        <taxon>Neoptera</taxon>
        <taxon>Endopterygota</taxon>
        <taxon>Diptera</taxon>
        <taxon>Brachycera</taxon>
        <taxon>Muscomorpha</taxon>
        <taxon>Muscoidea</taxon>
        <taxon>Muscidae</taxon>
        <taxon>Stomoxys</taxon>
    </lineage>
</organism>
<dbReference type="AlphaFoldDB" id="A0A1I8P8H6"/>
<dbReference type="PROSITE" id="PS51184">
    <property type="entry name" value="JMJC"/>
    <property type="match status" value="1"/>
</dbReference>
<evidence type="ECO:0000256" key="3">
    <source>
        <dbReference type="ARBA" id="ARBA00082904"/>
    </source>
</evidence>
<comment type="catalytic activity">
    <reaction evidence="2">
        <text>L-lysyl-[protein] + 2-oxoglutarate + O2 = 4-hydroxy-L-lysyl-[protein] + succinate + CO2</text>
        <dbReference type="Rhea" id="RHEA:57156"/>
        <dbReference type="Rhea" id="RHEA-COMP:9752"/>
        <dbReference type="Rhea" id="RHEA-COMP:15084"/>
        <dbReference type="ChEBI" id="CHEBI:15379"/>
        <dbReference type="ChEBI" id="CHEBI:16526"/>
        <dbReference type="ChEBI" id="CHEBI:16810"/>
        <dbReference type="ChEBI" id="CHEBI:29969"/>
        <dbReference type="ChEBI" id="CHEBI:30031"/>
        <dbReference type="ChEBI" id="CHEBI:141495"/>
    </reaction>
</comment>
<sequence>MANDLEILELEISSENYDTGHQFLPQEIERHNVDNISYNDFYWEYMENNIPVVLCNVSKHWECRKWIKTPREASNGCHDNPSPIFNTPHDGTGKSINYDYLKEKIGNLMVPTADCNREYFNSHAKSEMLFFDFLNYWQQKREDDGPTDASNRDKSTDLLYLKDWHLKAQRMDYNFYDVPKHFASDWLNEHLVLTESDDYRFVYMGPKDTWTPFHSDVFGSFSWSTNIMGIKKWLLLPPGEELKLSDTLGNLPFSIDEKLLNEHNVRYYTLMQSENESLFVPSGWYHQVWNTTDTISINHNWFNACNLKRIWFNLSQQMQRVVAEIDDCRQMDNFTEHCQTMLRASFGLNYLDFLQLLQTISTRRLGKYNNNNTAADLSANPTPPEYTATTTSSKLIFFEHYIPNDYHIQHDLERILQVVELMLQDSVICDDRIVLYRKCIQLKESLIPSLSSNSKQSLSE</sequence>
<accession>A0A1I8P8H6</accession>
<dbReference type="Proteomes" id="UP000095300">
    <property type="component" value="Unassembled WGS sequence"/>
</dbReference>
<dbReference type="KEGG" id="scac:106092033"/>
<gene>
    <name evidence="5" type="primary">106092033</name>
</gene>
<dbReference type="EnsemblMetazoa" id="SCAU005748-RA">
    <property type="protein sequence ID" value="SCAU005748-PA"/>
    <property type="gene ID" value="SCAU005748"/>
</dbReference>
<comment type="similarity">
    <text evidence="1">Belongs to the JMJD6 family.</text>
</comment>
<dbReference type="Gene3D" id="2.60.120.650">
    <property type="entry name" value="Cupin"/>
    <property type="match status" value="1"/>
</dbReference>
<dbReference type="GO" id="GO:0005634">
    <property type="term" value="C:nucleus"/>
    <property type="evidence" value="ECO:0007669"/>
    <property type="project" value="TreeGrafter"/>
</dbReference>
<feature type="domain" description="JmjC" evidence="4">
    <location>
        <begin position="167"/>
        <end position="318"/>
    </location>
</feature>
<reference evidence="5" key="1">
    <citation type="submission" date="2020-05" db="UniProtKB">
        <authorList>
            <consortium name="EnsemblMetazoa"/>
        </authorList>
    </citation>
    <scope>IDENTIFICATION</scope>
    <source>
        <strain evidence="5">USDA</strain>
    </source>
</reference>
<dbReference type="VEuPathDB" id="VectorBase:SCAU005748"/>
<dbReference type="GO" id="GO:0005737">
    <property type="term" value="C:cytoplasm"/>
    <property type="evidence" value="ECO:0007669"/>
    <property type="project" value="TreeGrafter"/>
</dbReference>
<dbReference type="PANTHER" id="PTHR12480">
    <property type="entry name" value="ARGININE DEMETHYLASE AND LYSYL-HYDROXYLASE JMJD"/>
    <property type="match status" value="1"/>
</dbReference>
<dbReference type="GO" id="GO:0016706">
    <property type="term" value="F:2-oxoglutarate-dependent dioxygenase activity"/>
    <property type="evidence" value="ECO:0007669"/>
    <property type="project" value="TreeGrafter"/>
</dbReference>